<dbReference type="GO" id="GO:0005576">
    <property type="term" value="C:extracellular region"/>
    <property type="evidence" value="ECO:0007669"/>
    <property type="project" value="UniProtKB-SubCell"/>
</dbReference>
<dbReference type="Pfam" id="PF03534">
    <property type="entry name" value="SpvB"/>
    <property type="match status" value="1"/>
</dbReference>
<keyword evidence="2" id="KW-0964">Secreted</keyword>
<feature type="region of interest" description="Disordered" evidence="4">
    <location>
        <begin position="1"/>
        <end position="23"/>
    </location>
</feature>
<evidence type="ECO:0000256" key="4">
    <source>
        <dbReference type="SAM" id="MobiDB-lite"/>
    </source>
</evidence>
<evidence type="ECO:0000256" key="3">
    <source>
        <dbReference type="ARBA" id="ARBA00023026"/>
    </source>
</evidence>
<feature type="domain" description="Insecticide toxin TcdB middle/N-terminal" evidence="6">
    <location>
        <begin position="655"/>
        <end position="821"/>
    </location>
</feature>
<accession>A0A9Q6VJI9</accession>
<dbReference type="InterPro" id="IPR022045">
    <property type="entry name" value="TcdB_toxin_mid/N"/>
</dbReference>
<reference evidence="7 8" key="1">
    <citation type="submission" date="2020-11" db="EMBL/GenBank/DDBJ databases">
        <title>The Complete Genome of Pseudomonas fragi A13BB.</title>
        <authorList>
            <person name="Awolope O.K."/>
            <person name="O'Driscoll N.H."/>
            <person name="Di Salvo A."/>
            <person name="Lamb A.J."/>
        </authorList>
    </citation>
    <scope>NUCLEOTIDE SEQUENCE [LARGE SCALE GENOMIC DNA]</scope>
    <source>
        <strain evidence="7 8">A13BB</strain>
    </source>
</reference>
<dbReference type="EMBL" id="CP065202">
    <property type="protein sequence ID" value="QPL29527.1"/>
    <property type="molecule type" value="Genomic_DNA"/>
</dbReference>
<evidence type="ECO:0000259" key="6">
    <source>
        <dbReference type="Pfam" id="PF12256"/>
    </source>
</evidence>
<dbReference type="SUPFAM" id="SSF69318">
    <property type="entry name" value="Integrin alpha N-terminal domain"/>
    <property type="match status" value="1"/>
</dbReference>
<proteinExistence type="predicted"/>
<evidence type="ECO:0000313" key="7">
    <source>
        <dbReference type="EMBL" id="QPL29527.1"/>
    </source>
</evidence>
<dbReference type="PRINTS" id="PR01341">
    <property type="entry name" value="SALSPVBPROT"/>
</dbReference>
<gene>
    <name evidence="7" type="ORF">I5R27_11690</name>
</gene>
<sequence length="1495" mass="165969">MSTQTPANDQVQTPSLPKGGGAIHSVGNSWGAVGMTGAASLQIPLPLSPGRGFTPAIDLNYHSPLGNGPFGTGWTASAGAILRSTLRGVPAWDHEDSFIGPSGVELVPERTASGALESRSVNQFNGLALGADYSVVRYLPRTETNFDRIEHWSSTADPAGFWLVQGADGNVHLFGKTASARIADPQAPTHVAQWLLEESLNPFGEQILYRYKADTRGDGPHDYSAQRYLSRIGYGNITPRAQLALWTDRAPAAGQWHFELLLDYGERTTVPDQTPGYAEQQPWPVRSDPFSSYAYGFELGTRRLCRQILMFHYFPEEASLGPAPVLTRRLLLEYATTGTGASLLQAVHQQAVEAAGAINHWPPLELTYSGFELAPDRARYQPFDALHGPHDGQGYQLVDLYSDGLPGVLYRSDKAWHYREPLRGAPAVTAEHVAYGPLQTLARIPVADRNRPLRQALTDLNGDGRLEWVVAQPGMSGFFTLEQGRQWAPFTPFAALPQEFFQPMGQLAELMGSGLQDLVLIGSNSVRLYPNQGQQGFAAATHIPHAHDDDRLPLPGDQASEVLAFSDLLGSGQQHLVRIRHNEIKCWPNLGRGRFGKGFVFASLPFSYTGFEASRVLLADLDGSGASDLIYLEADQALIFMNQCGNGLQTAPTPLPWPTGVRYDRLCQVSVADLQGLGCTSLVLSVTHPVPQHWRYDFVTQKPYLLTGTDNNMGAVARLRYRSSAQQWLDEKQLRRASRLPHRSGLPFALHLVNEQQQLDQISGNQQTQRFEYRDGFYDGKKRRFQGYGLVLATDTEHSTTAPGDQAHTAALLRKTWYHTGKSLDMPRDDYWAGDAHALLPGHTLLTRLEANATQDSVLPALPVAQQDEARHALSGLVLREEVFAADDPPASRVPYTVSQHRYQLRLLQPAASMLVLPLELQVYRYEREPADPACQHTINLSRDRYGCLVHGLTIDYARRKQASDTAPFSEPHQQTWWRDTHDPAQQAYYISEVRAQFIHLDNAQRWRLQLPYRQRSNALVLAKAALDPKRISYEHLIGNTADNPLGPQAARTLAGLSLQHYCLPHSDTSLPPGQASFQALAAHRESAELDEQALSAYDEVPTMPAESPFDLAATLAQEHYHPMRLFLPDTPDGTAAPPLWSLKQGFARYAGEQLFYRPQQVRPSESHAATTLEHDRYSCHLAVVTGADGCSTQAVYDYRLQLPIAITDAQGSVQQARYDAFGQLQASSLFGQEQGKAAGFAPLASYRRPADDSPRAAIDNPRGALLDAASACFYAPFNWMGHIPPSPLREQWIAQGYLTPGGHIRASTRSRLAALDMAQPTNRQLAEQILEARREPVCSAVLQADQYPTEDVGVTRQIRINLTFSDGFGRELQTKQKTSPGQAYVVTSSGRLSLDSEGKPLRQDSEQRWRVSGRVEYNNKGLVVRNYRAYFADHYRYIDDETLRKDGYSDQTFHDPLGRPVRRLNGKGHVSRQTYCTWYTISEDENDTWEEDDS</sequence>
<dbReference type="InterPro" id="IPR022044">
    <property type="entry name" value="TcdB_toxin_mid/C"/>
</dbReference>
<evidence type="ECO:0000259" key="5">
    <source>
        <dbReference type="Pfam" id="PF12255"/>
    </source>
</evidence>
<dbReference type="RefSeq" id="WP_196882040.1">
    <property type="nucleotide sequence ID" value="NZ_CP065202.1"/>
</dbReference>
<feature type="domain" description="Insecticide toxin TcdB middle/C-terminal" evidence="5">
    <location>
        <begin position="870"/>
        <end position="1009"/>
    </location>
</feature>
<evidence type="ECO:0000256" key="1">
    <source>
        <dbReference type="ARBA" id="ARBA00004613"/>
    </source>
</evidence>
<keyword evidence="3" id="KW-0843">Virulence</keyword>
<comment type="subcellular location">
    <subcellularLocation>
        <location evidence="1">Secreted</location>
    </subcellularLocation>
</comment>
<dbReference type="InterPro" id="IPR028994">
    <property type="entry name" value="Integrin_alpha_N"/>
</dbReference>
<dbReference type="GO" id="GO:0005737">
    <property type="term" value="C:cytoplasm"/>
    <property type="evidence" value="ECO:0007669"/>
    <property type="project" value="InterPro"/>
</dbReference>
<dbReference type="Pfam" id="PF12255">
    <property type="entry name" value="TcdB_toxin_midC"/>
    <property type="match status" value="1"/>
</dbReference>
<feature type="compositionally biased region" description="Polar residues" evidence="4">
    <location>
        <begin position="1"/>
        <end position="15"/>
    </location>
</feature>
<dbReference type="Pfam" id="PF12256">
    <property type="entry name" value="TcdB_toxin_midN"/>
    <property type="match status" value="1"/>
</dbReference>
<name>A0A9Q6VJI9_PSEFR</name>
<dbReference type="InterPro" id="IPR003284">
    <property type="entry name" value="Sal_SpvB"/>
</dbReference>
<evidence type="ECO:0000313" key="8">
    <source>
        <dbReference type="Proteomes" id="UP000594467"/>
    </source>
</evidence>
<evidence type="ECO:0000256" key="2">
    <source>
        <dbReference type="ARBA" id="ARBA00022525"/>
    </source>
</evidence>
<protein>
    <submittedName>
        <fullName evidence="7">Toxin</fullName>
    </submittedName>
</protein>
<organism evidence="7 8">
    <name type="scientific">Pseudomonas fragi</name>
    <dbReference type="NCBI Taxonomy" id="296"/>
    <lineage>
        <taxon>Bacteria</taxon>
        <taxon>Pseudomonadati</taxon>
        <taxon>Pseudomonadota</taxon>
        <taxon>Gammaproteobacteria</taxon>
        <taxon>Pseudomonadales</taxon>
        <taxon>Pseudomonadaceae</taxon>
        <taxon>Pseudomonas</taxon>
    </lineage>
</organism>
<dbReference type="Proteomes" id="UP000594467">
    <property type="component" value="Chromosome"/>
</dbReference>